<dbReference type="Proteomes" id="UP000008744">
    <property type="component" value="Unassembled WGS sequence"/>
</dbReference>
<accession>B4GJU9</accession>
<dbReference type="STRING" id="7234.B4GJU9"/>
<keyword evidence="6" id="KW-1185">Reference proteome</keyword>
<feature type="compositionally biased region" description="Polar residues" evidence="3">
    <location>
        <begin position="761"/>
        <end position="773"/>
    </location>
</feature>
<keyword evidence="1 2" id="KW-0539">Nucleus</keyword>
<evidence type="ECO:0000259" key="4">
    <source>
        <dbReference type="PROSITE" id="PS51037"/>
    </source>
</evidence>
<dbReference type="eggNOG" id="KOG3149">
    <property type="taxonomic scope" value="Eukaryota"/>
</dbReference>
<feature type="region of interest" description="Disordered" evidence="3">
    <location>
        <begin position="753"/>
        <end position="780"/>
    </location>
</feature>
<evidence type="ECO:0000256" key="1">
    <source>
        <dbReference type="ARBA" id="ARBA00023242"/>
    </source>
</evidence>
<dbReference type="PANTHER" id="PTHR23195">
    <property type="entry name" value="YEATS DOMAIN"/>
    <property type="match status" value="1"/>
</dbReference>
<organism evidence="6">
    <name type="scientific">Drosophila persimilis</name>
    <name type="common">Fruit fly</name>
    <dbReference type="NCBI Taxonomy" id="7234"/>
    <lineage>
        <taxon>Eukaryota</taxon>
        <taxon>Metazoa</taxon>
        <taxon>Ecdysozoa</taxon>
        <taxon>Arthropoda</taxon>
        <taxon>Hexapoda</taxon>
        <taxon>Insecta</taxon>
        <taxon>Pterygota</taxon>
        <taxon>Neoptera</taxon>
        <taxon>Endopterygota</taxon>
        <taxon>Diptera</taxon>
        <taxon>Brachycera</taxon>
        <taxon>Muscomorpha</taxon>
        <taxon>Ephydroidea</taxon>
        <taxon>Drosophilidae</taxon>
        <taxon>Drosophila</taxon>
        <taxon>Sophophora</taxon>
    </lineage>
</organism>
<reference evidence="5 6" key="1">
    <citation type="journal article" date="2007" name="Nature">
        <title>Evolution of genes and genomes on the Drosophila phylogeny.</title>
        <authorList>
            <consortium name="Drosophila 12 Genomes Consortium"/>
            <person name="Clark A.G."/>
            <person name="Eisen M.B."/>
            <person name="Smith D.R."/>
            <person name="Bergman C.M."/>
            <person name="Oliver B."/>
            <person name="Markow T.A."/>
            <person name="Kaufman T.C."/>
            <person name="Kellis M."/>
            <person name="Gelbart W."/>
            <person name="Iyer V.N."/>
            <person name="Pollard D.A."/>
            <person name="Sackton T.B."/>
            <person name="Larracuente A.M."/>
            <person name="Singh N.D."/>
            <person name="Abad J.P."/>
            <person name="Abt D.N."/>
            <person name="Adryan B."/>
            <person name="Aguade M."/>
            <person name="Akashi H."/>
            <person name="Anderson W.W."/>
            <person name="Aquadro C.F."/>
            <person name="Ardell D.H."/>
            <person name="Arguello R."/>
            <person name="Artieri C.G."/>
            <person name="Barbash D.A."/>
            <person name="Barker D."/>
            <person name="Barsanti P."/>
            <person name="Batterham P."/>
            <person name="Batzoglou S."/>
            <person name="Begun D."/>
            <person name="Bhutkar A."/>
            <person name="Blanco E."/>
            <person name="Bosak S.A."/>
            <person name="Bradley R.K."/>
            <person name="Brand A.D."/>
            <person name="Brent M.R."/>
            <person name="Brooks A.N."/>
            <person name="Brown R.H."/>
            <person name="Butlin R.K."/>
            <person name="Caggese C."/>
            <person name="Calvi B.R."/>
            <person name="Bernardo de Carvalho A."/>
            <person name="Caspi A."/>
            <person name="Castrezana S."/>
            <person name="Celniker S.E."/>
            <person name="Chang J.L."/>
            <person name="Chapple C."/>
            <person name="Chatterji S."/>
            <person name="Chinwalla A."/>
            <person name="Civetta A."/>
            <person name="Clifton S.W."/>
            <person name="Comeron J.M."/>
            <person name="Costello J.C."/>
            <person name="Coyne J.A."/>
            <person name="Daub J."/>
            <person name="David R.G."/>
            <person name="Delcher A.L."/>
            <person name="Delehaunty K."/>
            <person name="Do C.B."/>
            <person name="Ebling H."/>
            <person name="Edwards K."/>
            <person name="Eickbush T."/>
            <person name="Evans J.D."/>
            <person name="Filipski A."/>
            <person name="Findeiss S."/>
            <person name="Freyhult E."/>
            <person name="Fulton L."/>
            <person name="Fulton R."/>
            <person name="Garcia A.C."/>
            <person name="Gardiner A."/>
            <person name="Garfield D.A."/>
            <person name="Garvin B.E."/>
            <person name="Gibson G."/>
            <person name="Gilbert D."/>
            <person name="Gnerre S."/>
            <person name="Godfrey J."/>
            <person name="Good R."/>
            <person name="Gotea V."/>
            <person name="Gravely B."/>
            <person name="Greenberg A.J."/>
            <person name="Griffiths-Jones S."/>
            <person name="Gross S."/>
            <person name="Guigo R."/>
            <person name="Gustafson E.A."/>
            <person name="Haerty W."/>
            <person name="Hahn M.W."/>
            <person name="Halligan D.L."/>
            <person name="Halpern A.L."/>
            <person name="Halter G.M."/>
            <person name="Han M.V."/>
            <person name="Heger A."/>
            <person name="Hillier L."/>
            <person name="Hinrichs A.S."/>
            <person name="Holmes I."/>
            <person name="Hoskins R.A."/>
            <person name="Hubisz M.J."/>
            <person name="Hultmark D."/>
            <person name="Huntley M.A."/>
            <person name="Jaffe D.B."/>
            <person name="Jagadeeshan S."/>
            <person name="Jeck W.R."/>
            <person name="Johnson J."/>
            <person name="Jones C.D."/>
            <person name="Jordan W.C."/>
            <person name="Karpen G.H."/>
            <person name="Kataoka E."/>
            <person name="Keightley P.D."/>
            <person name="Kheradpour P."/>
            <person name="Kirkness E.F."/>
            <person name="Koerich L.B."/>
            <person name="Kristiansen K."/>
            <person name="Kudrna D."/>
            <person name="Kulathinal R.J."/>
            <person name="Kumar S."/>
            <person name="Kwok R."/>
            <person name="Lander E."/>
            <person name="Langley C.H."/>
            <person name="Lapoint R."/>
            <person name="Lazzaro B.P."/>
            <person name="Lee S.J."/>
            <person name="Levesque L."/>
            <person name="Li R."/>
            <person name="Lin C.F."/>
            <person name="Lin M.F."/>
            <person name="Lindblad-Toh K."/>
            <person name="Llopart A."/>
            <person name="Long M."/>
            <person name="Low L."/>
            <person name="Lozovsky E."/>
            <person name="Lu J."/>
            <person name="Luo M."/>
            <person name="Machado C.A."/>
            <person name="Makalowski W."/>
            <person name="Marzo M."/>
            <person name="Matsuda M."/>
            <person name="Matzkin L."/>
            <person name="McAllister B."/>
            <person name="McBride C.S."/>
            <person name="McKernan B."/>
            <person name="McKernan K."/>
            <person name="Mendez-Lago M."/>
            <person name="Minx P."/>
            <person name="Mollenhauer M.U."/>
            <person name="Montooth K."/>
            <person name="Mount S.M."/>
            <person name="Mu X."/>
            <person name="Myers E."/>
            <person name="Negre B."/>
            <person name="Newfeld S."/>
            <person name="Nielsen R."/>
            <person name="Noor M.A."/>
            <person name="O'Grady P."/>
            <person name="Pachter L."/>
            <person name="Papaceit M."/>
            <person name="Parisi M.J."/>
            <person name="Parisi M."/>
            <person name="Parts L."/>
            <person name="Pedersen J.S."/>
            <person name="Pesole G."/>
            <person name="Phillippy A.M."/>
            <person name="Ponting C.P."/>
            <person name="Pop M."/>
            <person name="Porcelli D."/>
            <person name="Powell J.R."/>
            <person name="Prohaska S."/>
            <person name="Pruitt K."/>
            <person name="Puig M."/>
            <person name="Quesneville H."/>
            <person name="Ram K.R."/>
            <person name="Rand D."/>
            <person name="Rasmussen M.D."/>
            <person name="Reed L.K."/>
            <person name="Reenan R."/>
            <person name="Reily A."/>
            <person name="Remington K.A."/>
            <person name="Rieger T.T."/>
            <person name="Ritchie M.G."/>
            <person name="Robin C."/>
            <person name="Rogers Y.H."/>
            <person name="Rohde C."/>
            <person name="Rozas J."/>
            <person name="Rubenfield M.J."/>
            <person name="Ruiz A."/>
            <person name="Russo S."/>
            <person name="Salzberg S.L."/>
            <person name="Sanchez-Gracia A."/>
            <person name="Saranga D.J."/>
            <person name="Sato H."/>
            <person name="Schaeffer S.W."/>
            <person name="Schatz M.C."/>
            <person name="Schlenke T."/>
            <person name="Schwartz R."/>
            <person name="Segarra C."/>
            <person name="Singh R.S."/>
            <person name="Sirot L."/>
            <person name="Sirota M."/>
            <person name="Sisneros N.B."/>
            <person name="Smith C.D."/>
            <person name="Smith T.F."/>
            <person name="Spieth J."/>
            <person name="Stage D.E."/>
            <person name="Stark A."/>
            <person name="Stephan W."/>
            <person name="Strausberg R.L."/>
            <person name="Strempel S."/>
            <person name="Sturgill D."/>
            <person name="Sutton G."/>
            <person name="Sutton G.G."/>
            <person name="Tao W."/>
            <person name="Teichmann S."/>
            <person name="Tobari Y.N."/>
            <person name="Tomimura Y."/>
            <person name="Tsolas J.M."/>
            <person name="Valente V.L."/>
            <person name="Venter E."/>
            <person name="Venter J.C."/>
            <person name="Vicario S."/>
            <person name="Vieira F.G."/>
            <person name="Vilella A.J."/>
            <person name="Villasante A."/>
            <person name="Walenz B."/>
            <person name="Wang J."/>
            <person name="Wasserman M."/>
            <person name="Watts T."/>
            <person name="Wilson D."/>
            <person name="Wilson R.K."/>
            <person name="Wing R.A."/>
            <person name="Wolfner M.F."/>
            <person name="Wong A."/>
            <person name="Wong G.K."/>
            <person name="Wu C.I."/>
            <person name="Wu G."/>
            <person name="Yamamoto D."/>
            <person name="Yang H.P."/>
            <person name="Yang S.P."/>
            <person name="Yorke J.A."/>
            <person name="Yoshida K."/>
            <person name="Zdobnov E."/>
            <person name="Zhang P."/>
            <person name="Zhang Y."/>
            <person name="Zimin A.V."/>
            <person name="Baldwin J."/>
            <person name="Abdouelleil A."/>
            <person name="Abdulkadir J."/>
            <person name="Abebe A."/>
            <person name="Abera B."/>
            <person name="Abreu J."/>
            <person name="Acer S.C."/>
            <person name="Aftuck L."/>
            <person name="Alexander A."/>
            <person name="An P."/>
            <person name="Anderson E."/>
            <person name="Anderson S."/>
            <person name="Arachi H."/>
            <person name="Azer M."/>
            <person name="Bachantsang P."/>
            <person name="Barry A."/>
            <person name="Bayul T."/>
            <person name="Berlin A."/>
            <person name="Bessette D."/>
            <person name="Bloom T."/>
            <person name="Blye J."/>
            <person name="Boguslavskiy L."/>
            <person name="Bonnet C."/>
            <person name="Boukhgalter B."/>
            <person name="Bourzgui I."/>
            <person name="Brown A."/>
            <person name="Cahill P."/>
            <person name="Channer S."/>
            <person name="Cheshatsang Y."/>
            <person name="Chuda L."/>
            <person name="Citroen M."/>
            <person name="Collymore A."/>
            <person name="Cooke P."/>
            <person name="Costello M."/>
            <person name="D'Aco K."/>
            <person name="Daza R."/>
            <person name="De Haan G."/>
            <person name="DeGray S."/>
            <person name="DeMaso C."/>
            <person name="Dhargay N."/>
            <person name="Dooley K."/>
            <person name="Dooley E."/>
            <person name="Doricent M."/>
            <person name="Dorje P."/>
            <person name="Dorjee K."/>
            <person name="Dupes A."/>
            <person name="Elong R."/>
            <person name="Falk J."/>
            <person name="Farina A."/>
            <person name="Faro S."/>
            <person name="Ferguson D."/>
            <person name="Fisher S."/>
            <person name="Foley C.D."/>
            <person name="Franke A."/>
            <person name="Friedrich D."/>
            <person name="Gadbois L."/>
            <person name="Gearin G."/>
            <person name="Gearin C.R."/>
            <person name="Giannoukos G."/>
            <person name="Goode T."/>
            <person name="Graham J."/>
            <person name="Grandbois E."/>
            <person name="Grewal S."/>
            <person name="Gyaltsen K."/>
            <person name="Hafez N."/>
            <person name="Hagos B."/>
            <person name="Hall J."/>
            <person name="Henson C."/>
            <person name="Hollinger A."/>
            <person name="Honan T."/>
            <person name="Huard M.D."/>
            <person name="Hughes L."/>
            <person name="Hurhula B."/>
            <person name="Husby M.E."/>
            <person name="Kamat A."/>
            <person name="Kanga B."/>
            <person name="Kashin S."/>
            <person name="Khazanovich D."/>
            <person name="Kisner P."/>
            <person name="Lance K."/>
            <person name="Lara M."/>
            <person name="Lee W."/>
            <person name="Lennon N."/>
            <person name="Letendre F."/>
            <person name="LeVine R."/>
            <person name="Lipovsky A."/>
            <person name="Liu X."/>
            <person name="Liu J."/>
            <person name="Liu S."/>
            <person name="Lokyitsang T."/>
            <person name="Lokyitsang Y."/>
            <person name="Lubonja R."/>
            <person name="Lui A."/>
            <person name="MacDonald P."/>
            <person name="Magnisalis V."/>
            <person name="Maru K."/>
            <person name="Matthews C."/>
            <person name="McCusker W."/>
            <person name="McDonough S."/>
            <person name="Mehta T."/>
            <person name="Meldrim J."/>
            <person name="Meneus L."/>
            <person name="Mihai O."/>
            <person name="Mihalev A."/>
            <person name="Mihova T."/>
            <person name="Mittelman R."/>
            <person name="Mlenga V."/>
            <person name="Montmayeur A."/>
            <person name="Mulrain L."/>
            <person name="Navidi A."/>
            <person name="Naylor J."/>
            <person name="Negash T."/>
            <person name="Nguyen T."/>
            <person name="Nguyen N."/>
            <person name="Nicol R."/>
            <person name="Norbu C."/>
            <person name="Norbu N."/>
            <person name="Novod N."/>
            <person name="O'Neill B."/>
            <person name="Osman S."/>
            <person name="Markiewicz E."/>
            <person name="Oyono O.L."/>
            <person name="Patti C."/>
            <person name="Phunkhang P."/>
            <person name="Pierre F."/>
            <person name="Priest M."/>
            <person name="Raghuraman S."/>
            <person name="Rege F."/>
            <person name="Reyes R."/>
            <person name="Rise C."/>
            <person name="Rogov P."/>
            <person name="Ross K."/>
            <person name="Ryan E."/>
            <person name="Settipalli S."/>
            <person name="Shea T."/>
            <person name="Sherpa N."/>
            <person name="Shi L."/>
            <person name="Shih D."/>
            <person name="Sparrow T."/>
            <person name="Spaulding J."/>
            <person name="Stalker J."/>
            <person name="Stange-Thomann N."/>
            <person name="Stavropoulos S."/>
            <person name="Stone C."/>
            <person name="Strader C."/>
            <person name="Tesfaye S."/>
            <person name="Thomson T."/>
            <person name="Thoulutsang Y."/>
            <person name="Thoulutsang D."/>
            <person name="Topham K."/>
            <person name="Topping I."/>
            <person name="Tsamla T."/>
            <person name="Vassiliev H."/>
            <person name="Vo A."/>
            <person name="Wangchuk T."/>
            <person name="Wangdi T."/>
            <person name="Weiand M."/>
            <person name="Wilkinson J."/>
            <person name="Wilson A."/>
            <person name="Yadav S."/>
            <person name="Young G."/>
            <person name="Yu Q."/>
            <person name="Zembek L."/>
            <person name="Zhong D."/>
            <person name="Zimmer A."/>
            <person name="Zwirko Z."/>
            <person name="Jaffe D.B."/>
            <person name="Alvarez P."/>
            <person name="Brockman W."/>
            <person name="Butler J."/>
            <person name="Chin C."/>
            <person name="Gnerre S."/>
            <person name="Grabherr M."/>
            <person name="Kleber M."/>
            <person name="Mauceli E."/>
            <person name="MacCallum I."/>
        </authorList>
    </citation>
    <scope>NUCLEOTIDE SEQUENCE [LARGE SCALE GENOMIC DNA]</scope>
    <source>
        <strain evidence="6">MSH-3 / Tucson 14011-0111.49</strain>
    </source>
</reference>
<evidence type="ECO:0000256" key="3">
    <source>
        <dbReference type="SAM" id="MobiDB-lite"/>
    </source>
</evidence>
<dbReference type="GO" id="GO:0005634">
    <property type="term" value="C:nucleus"/>
    <property type="evidence" value="ECO:0007669"/>
    <property type="project" value="UniProtKB-SubCell"/>
</dbReference>
<feature type="compositionally biased region" description="Basic residues" evidence="3">
    <location>
        <begin position="193"/>
        <end position="205"/>
    </location>
</feature>
<evidence type="ECO:0000256" key="2">
    <source>
        <dbReference type="PROSITE-ProRule" id="PRU00376"/>
    </source>
</evidence>
<name>B4GJU9_DROPE</name>
<evidence type="ECO:0000313" key="6">
    <source>
        <dbReference type="Proteomes" id="UP000008744"/>
    </source>
</evidence>
<feature type="compositionally biased region" description="Polar residues" evidence="3">
    <location>
        <begin position="24"/>
        <end position="40"/>
    </location>
</feature>
<dbReference type="CDD" id="cd16907">
    <property type="entry name" value="YEATS_YEATS2_like"/>
    <property type="match status" value="1"/>
</dbReference>
<dbReference type="InterPro" id="IPR005033">
    <property type="entry name" value="YEATS"/>
</dbReference>
<dbReference type="InterPro" id="IPR055129">
    <property type="entry name" value="YEATS_dom"/>
</dbReference>
<feature type="region of interest" description="Disordered" evidence="3">
    <location>
        <begin position="1"/>
        <end position="72"/>
    </location>
</feature>
<dbReference type="InterPro" id="IPR038704">
    <property type="entry name" value="YEAST_sf"/>
</dbReference>
<gene>
    <name evidence="5" type="primary">Dper\GL25798</name>
    <name evidence="5" type="ORF">Dper_GL25798</name>
</gene>
<feature type="domain" description="YEATS" evidence="4">
    <location>
        <begin position="254"/>
        <end position="402"/>
    </location>
</feature>
<dbReference type="PhylomeDB" id="B4GJU9"/>
<dbReference type="EMBL" id="CH479184">
    <property type="protein sequence ID" value="EDW36915.1"/>
    <property type="molecule type" value="Genomic_DNA"/>
</dbReference>
<comment type="subcellular location">
    <subcellularLocation>
        <location evidence="2">Nucleus</location>
    </subcellularLocation>
</comment>
<dbReference type="HOGENOM" id="CLU_317428_0_0_1"/>
<dbReference type="GO" id="GO:0006355">
    <property type="term" value="P:regulation of DNA-templated transcription"/>
    <property type="evidence" value="ECO:0007669"/>
    <property type="project" value="InterPro"/>
</dbReference>
<dbReference type="InterPro" id="IPR055127">
    <property type="entry name" value="YEATS2_3HBD"/>
</dbReference>
<evidence type="ECO:0000313" key="5">
    <source>
        <dbReference type="EMBL" id="EDW36915.1"/>
    </source>
</evidence>
<dbReference type="AlphaFoldDB" id="B4GJU9"/>
<dbReference type="KEGG" id="dpe:6593532"/>
<dbReference type="OMA" id="MCKDINI"/>
<feature type="region of interest" description="Disordered" evidence="3">
    <location>
        <begin position="188"/>
        <end position="224"/>
    </location>
</feature>
<dbReference type="Pfam" id="PF22951">
    <property type="entry name" value="3HBD"/>
    <property type="match status" value="1"/>
</dbReference>
<dbReference type="Pfam" id="PF03366">
    <property type="entry name" value="YEATS"/>
    <property type="match status" value="1"/>
</dbReference>
<proteinExistence type="predicted"/>
<dbReference type="OrthoDB" id="1741717at2759"/>
<sequence length="965" mass="109462">MEQSAPGTPKKRKHSEYHDPDYLQTASTNEDSEDAATNQQKRTKLETESAAEEEEEELDKSAQPQRVPVPDTTEKLERICEIVRVEFQREISLKDEQLAEIDRRLLQARQLLDKLRFEVVSEYYRKQQVPLTAGDVAKVRGGESLFSDESAGPQLPLHPAIKKIVGKRPLLIQNHLPERTAATLAKQTIRQRNPAHRRAERRRQQKIREQGIVIDHSKDQQQQSINIKVEDEQPCTSRQAHERQQQQQLELNASRLNNKNKFNFVVGNTSKYIGGEGKTTLENGGQALVYKWLVYVQGKDLPKPLETYIKKVRFQLHHSYRPNDIVDVHAPPFQLNRRGWGEFPMRIQLFFHEHLRQKPVQLMHTVVLDKTMCGLHTMGAETTVEIWLRAERAKVKQEPIEPPPPPMPVAAPIPSAAALPAPSALPPASFPPPIECLKPRTISITQNKEELDDNLFAGINKIEMSDDIEQIEPTVLVTEPLKLSYSPKMQPPTGTLPLRSPLRVNVTRPSASRPSVAHLPVNGNSPSPIKSEKSGQVRQAQNGHRAKQNVVFQKAGKLYIIDPQQSKLKQATQQRSLLKPQVSLLKAPAVNRRHQLVCIQHDHGYADMSSVYMKEELQELINMLPKRCWTSSLVNTAPIRPRKLDQIFGSVQFKSMRSAVEFLLRRLPLTGSPRGDEEPAFVCPPNLLAFQEQSALRQRFYEYVRARHLRRCMMQHPGLQQLYDSGKEVYWSLREIVGFARLHAYTPPLKMLTPTEKRQTKQGSEEQLSQRVQDQLKEDPQPHLSAYCSVSSTNRIDAWIAKQTGRLQGHEHEIQDQEFIDVLGVDASNLRPLSQRKAQCASVANNRQLLYLPPPEHLETATQLVQDMCKDINIGLEAEESTPGVSQSLSLTLLGRVLSMFVERLVRRSVAVKLHQDTIEQLPPPAANVPLCLQPYDIGRAISQCPDMDFLGNSHLGVTPIEPQP</sequence>
<dbReference type="PROSITE" id="PS51037">
    <property type="entry name" value="YEATS"/>
    <property type="match status" value="1"/>
</dbReference>
<feature type="compositionally biased region" description="Acidic residues" evidence="3">
    <location>
        <begin position="49"/>
        <end position="58"/>
    </location>
</feature>
<feature type="region of interest" description="Disordered" evidence="3">
    <location>
        <begin position="510"/>
        <end position="547"/>
    </location>
</feature>
<dbReference type="Gene3D" id="2.60.40.1970">
    <property type="entry name" value="YEATS domain"/>
    <property type="match status" value="1"/>
</dbReference>
<protein>
    <submittedName>
        <fullName evidence="5">GL25798</fullName>
    </submittedName>
</protein>